<evidence type="ECO:0000313" key="5">
    <source>
        <dbReference type="EMBL" id="GFG37863.1"/>
    </source>
</evidence>
<dbReference type="GO" id="GO:0030544">
    <property type="term" value="F:Hsp70 protein binding"/>
    <property type="evidence" value="ECO:0007669"/>
    <property type="project" value="InterPro"/>
</dbReference>
<dbReference type="OrthoDB" id="9049620at2759"/>
<dbReference type="CDD" id="cd19814">
    <property type="entry name" value="Bbox1_RNF207-like"/>
    <property type="match status" value="1"/>
</dbReference>
<evidence type="ECO:0000256" key="1">
    <source>
        <dbReference type="PROSITE-ProRule" id="PRU00024"/>
    </source>
</evidence>
<dbReference type="InParanoid" id="A0A6L2PZ03"/>
<dbReference type="Gene3D" id="3.30.160.60">
    <property type="entry name" value="Classic Zinc Finger"/>
    <property type="match status" value="1"/>
</dbReference>
<dbReference type="SMART" id="SM00336">
    <property type="entry name" value="BBOX"/>
    <property type="match status" value="1"/>
</dbReference>
<dbReference type="InterPro" id="IPR039320">
    <property type="entry name" value="RNF207"/>
</dbReference>
<organism evidence="5 6">
    <name type="scientific">Coptotermes formosanus</name>
    <name type="common">Formosan subterranean termite</name>
    <dbReference type="NCBI Taxonomy" id="36987"/>
    <lineage>
        <taxon>Eukaryota</taxon>
        <taxon>Metazoa</taxon>
        <taxon>Ecdysozoa</taxon>
        <taxon>Arthropoda</taxon>
        <taxon>Hexapoda</taxon>
        <taxon>Insecta</taxon>
        <taxon>Pterygota</taxon>
        <taxon>Neoptera</taxon>
        <taxon>Polyneoptera</taxon>
        <taxon>Dictyoptera</taxon>
        <taxon>Blattodea</taxon>
        <taxon>Blattoidea</taxon>
        <taxon>Termitoidae</taxon>
        <taxon>Rhinotermitidae</taxon>
        <taxon>Coptotermes</taxon>
    </lineage>
</organism>
<feature type="region of interest" description="Disordered" evidence="3">
    <location>
        <begin position="998"/>
        <end position="1022"/>
    </location>
</feature>
<dbReference type="PANTHER" id="PTHR22635:SF0">
    <property type="entry name" value="RING FINGER PROTEIN 207"/>
    <property type="match status" value="1"/>
</dbReference>
<proteinExistence type="predicted"/>
<keyword evidence="6" id="KW-1185">Reference proteome</keyword>
<sequence>MLMRQLIELSNAENPPCANCDKRDKASMYFCSTCGQALCNHCRENTHRAKMFSTHEVVHMSKCSKEGHRRCAVHGEQYIMFSNTQKTMLCVNCFRDTPAEARLHCVDIDTAYAQGCKKLDRAVMSVCDLQNSVREGLLMFKTLLEELRRNMESEKHTINSFCQGMQEAIAKTHASMIMEVQRQFETKERQFRGQLISLGTVLPLLQLHLLLCSSFSSSANKYQFLDLAYPMMDRLSAVTQLSQPPRPVQSSQIRTNYRSEFSHALEPWVGKSVTSVTQQQQAGGEMGPQVSGEMLRQHSALRAKALEGEGPFSNHCRSFDSQIKELSQQLCGVKERLGELHRDVTLLRRAHTPPLAARYEHVTRECALLEEQLERHQVELERLKNVFDTLWEEQLCRIHVEQEIFQSQMNDILTLRAEVKHLSLIAHQLEPYVKSLAASERSQASNDVLQQQQQETTSSHQQLQSLLEHISMLQFDAASSYRIDSSGAQKGECRVHPGQVVTSPTAENIMYMKVDGKEAPVREVSRTRGTSGRDQQQVTAAMLDASGSGVGIYGSRQQQAPAVNQNLQNVDTGRDGKRGVLSQLIEKVRTKEDRKKSPVQEEARVLVGRERSKSDGRGSSGSAVVEGGRTKLASGQQGDDSRSQAVVGGGKGTAVRTSKSESSAQRYGSAPSSRESSSSKVASLYHTISGKVLGSRDSSDRADTVSAIDMSAQGSITSHHHLPPPPPPTASRRPQSHHEDITSSEIAGCLDVRERLEAHLKEKLHEMMGHRLIRPSSVGEKGIDSQGAEESEYQRISEATTSPVAAPDGTGVTRQAVRAVIHRDPSTAASTPTSPHRHRGEHQGKMVRLYPSSDTEDSVLYAAEDQEGPAGKARKQNSCESLTLSTVSVNSRRSSVDLGDRKTLVVVIGTSSKGAKARLMQKQRSWETFPPKKRGTGADEREGFGKFCRDPDAFRGGFELRPAKSGSQGSLRGEVGSLKKADSFEGHEEAVRTLVAAVQETRSQHMQQQRKQSQPKQSGGGN</sequence>
<dbReference type="InterPro" id="IPR000315">
    <property type="entry name" value="Znf_B-box"/>
</dbReference>
<dbReference type="PROSITE" id="PS50119">
    <property type="entry name" value="ZF_BBOX"/>
    <property type="match status" value="1"/>
</dbReference>
<evidence type="ECO:0000259" key="4">
    <source>
        <dbReference type="PROSITE" id="PS50119"/>
    </source>
</evidence>
<feature type="compositionally biased region" description="Low complexity" evidence="3">
    <location>
        <begin position="1004"/>
        <end position="1022"/>
    </location>
</feature>
<gene>
    <name evidence="5" type="ORF">Cfor_08754</name>
</gene>
<dbReference type="PANTHER" id="PTHR22635">
    <property type="entry name" value="RING FINGER PROTEIN 207"/>
    <property type="match status" value="1"/>
</dbReference>
<dbReference type="Proteomes" id="UP000502823">
    <property type="component" value="Unassembled WGS sequence"/>
</dbReference>
<dbReference type="Gene3D" id="1.20.58.1540">
    <property type="entry name" value="Actin interacting protein 3, C-terminal domain"/>
    <property type="match status" value="1"/>
</dbReference>
<feature type="coiled-coil region" evidence="2">
    <location>
        <begin position="359"/>
        <end position="386"/>
    </location>
</feature>
<reference evidence="6" key="1">
    <citation type="submission" date="2020-01" db="EMBL/GenBank/DDBJ databases">
        <title>Draft genome sequence of the Termite Coptotermes fromosanus.</title>
        <authorList>
            <person name="Itakura S."/>
            <person name="Yosikawa Y."/>
            <person name="Umezawa K."/>
        </authorList>
    </citation>
    <scope>NUCLEOTIDE SEQUENCE [LARGE SCALE GENOMIC DNA]</scope>
</reference>
<keyword evidence="1" id="KW-0479">Metal-binding</keyword>
<feature type="region of interest" description="Disordered" evidence="3">
    <location>
        <begin position="956"/>
        <end position="975"/>
    </location>
</feature>
<keyword evidence="1" id="KW-0862">Zinc</keyword>
<keyword evidence="1" id="KW-0863">Zinc-finger</keyword>
<feature type="compositionally biased region" description="Polar residues" evidence="3">
    <location>
        <begin position="655"/>
        <end position="666"/>
    </location>
</feature>
<accession>A0A6L2PZ03</accession>
<name>A0A6L2PZ03_COPFO</name>
<feature type="domain" description="B box-type" evidence="4">
    <location>
        <begin position="12"/>
        <end position="60"/>
    </location>
</feature>
<evidence type="ECO:0000256" key="2">
    <source>
        <dbReference type="SAM" id="Coils"/>
    </source>
</evidence>
<feature type="compositionally biased region" description="Low complexity" evidence="3">
    <location>
        <begin position="669"/>
        <end position="681"/>
    </location>
</feature>
<feature type="region of interest" description="Disordered" evidence="3">
    <location>
        <begin position="714"/>
        <end position="742"/>
    </location>
</feature>
<dbReference type="GO" id="GO:0044325">
    <property type="term" value="F:transmembrane transporter binding"/>
    <property type="evidence" value="ECO:0007669"/>
    <property type="project" value="TreeGrafter"/>
</dbReference>
<feature type="region of interest" description="Disordered" evidence="3">
    <location>
        <begin position="824"/>
        <end position="843"/>
    </location>
</feature>
<feature type="compositionally biased region" description="Basic and acidic residues" evidence="3">
    <location>
        <begin position="589"/>
        <end position="616"/>
    </location>
</feature>
<feature type="region of interest" description="Disordered" evidence="3">
    <location>
        <begin position="589"/>
        <end position="681"/>
    </location>
</feature>
<comment type="caution">
    <text evidence="5">The sequence shown here is derived from an EMBL/GenBank/DDBJ whole genome shotgun (WGS) entry which is preliminary data.</text>
</comment>
<dbReference type="Pfam" id="PF00643">
    <property type="entry name" value="zf-B_box"/>
    <property type="match status" value="1"/>
</dbReference>
<feature type="region of interest" description="Disordered" evidence="3">
    <location>
        <begin position="777"/>
        <end position="810"/>
    </location>
</feature>
<dbReference type="GO" id="GO:0008270">
    <property type="term" value="F:zinc ion binding"/>
    <property type="evidence" value="ECO:0007669"/>
    <property type="project" value="UniProtKB-KW"/>
</dbReference>
<dbReference type="GO" id="GO:0048471">
    <property type="term" value="C:perinuclear region of cytoplasm"/>
    <property type="evidence" value="ECO:0007669"/>
    <property type="project" value="TreeGrafter"/>
</dbReference>
<keyword evidence="2" id="KW-0175">Coiled coil</keyword>
<dbReference type="EMBL" id="BLKM01000728">
    <property type="protein sequence ID" value="GFG37863.1"/>
    <property type="molecule type" value="Genomic_DNA"/>
</dbReference>
<dbReference type="AlphaFoldDB" id="A0A6L2PZ03"/>
<protein>
    <recommendedName>
        <fullName evidence="4">B box-type domain-containing protein</fullName>
    </recommendedName>
</protein>
<evidence type="ECO:0000256" key="3">
    <source>
        <dbReference type="SAM" id="MobiDB-lite"/>
    </source>
</evidence>
<evidence type="ECO:0000313" key="6">
    <source>
        <dbReference type="Proteomes" id="UP000502823"/>
    </source>
</evidence>